<evidence type="ECO:0000313" key="2">
    <source>
        <dbReference type="Proteomes" id="UP001596058"/>
    </source>
</evidence>
<dbReference type="Proteomes" id="UP001596058">
    <property type="component" value="Unassembled WGS sequence"/>
</dbReference>
<gene>
    <name evidence="1" type="ORF">ACFPZ3_68770</name>
</gene>
<reference evidence="2" key="1">
    <citation type="journal article" date="2019" name="Int. J. Syst. Evol. Microbiol.">
        <title>The Global Catalogue of Microorganisms (GCM) 10K type strain sequencing project: providing services to taxonomists for standard genome sequencing and annotation.</title>
        <authorList>
            <consortium name="The Broad Institute Genomics Platform"/>
            <consortium name="The Broad Institute Genome Sequencing Center for Infectious Disease"/>
            <person name="Wu L."/>
            <person name="Ma J."/>
        </authorList>
    </citation>
    <scope>NUCLEOTIDE SEQUENCE [LARGE SCALE GENOMIC DNA]</scope>
    <source>
        <strain evidence="2">CCUG 53903</strain>
    </source>
</reference>
<keyword evidence="2" id="KW-1185">Reference proteome</keyword>
<dbReference type="EMBL" id="JBHSPA010000135">
    <property type="protein sequence ID" value="MFC5835698.1"/>
    <property type="molecule type" value="Genomic_DNA"/>
</dbReference>
<accession>A0ABW1DFU4</accession>
<sequence>MSVVPSTQDNRWGLNTFPDPWELVFPDGSAFDVDVAAHGNAWTVAEVVGA</sequence>
<organism evidence="1 2">
    <name type="scientific">Nonomuraea insulae</name>
    <dbReference type="NCBI Taxonomy" id="1616787"/>
    <lineage>
        <taxon>Bacteria</taxon>
        <taxon>Bacillati</taxon>
        <taxon>Actinomycetota</taxon>
        <taxon>Actinomycetes</taxon>
        <taxon>Streptosporangiales</taxon>
        <taxon>Streptosporangiaceae</taxon>
        <taxon>Nonomuraea</taxon>
    </lineage>
</organism>
<protein>
    <submittedName>
        <fullName evidence="1">Uncharacterized protein</fullName>
    </submittedName>
</protein>
<dbReference type="RefSeq" id="WP_379525112.1">
    <property type="nucleotide sequence ID" value="NZ_JBHSPA010000135.1"/>
</dbReference>
<name>A0ABW1DFU4_9ACTN</name>
<proteinExistence type="predicted"/>
<comment type="caution">
    <text evidence="1">The sequence shown here is derived from an EMBL/GenBank/DDBJ whole genome shotgun (WGS) entry which is preliminary data.</text>
</comment>
<evidence type="ECO:0000313" key="1">
    <source>
        <dbReference type="EMBL" id="MFC5835698.1"/>
    </source>
</evidence>